<keyword evidence="4" id="KW-1185">Reference proteome</keyword>
<dbReference type="Proteomes" id="UP000636960">
    <property type="component" value="Unassembled WGS sequence"/>
</dbReference>
<evidence type="ECO:0008006" key="5">
    <source>
        <dbReference type="Google" id="ProtNLM"/>
    </source>
</evidence>
<evidence type="ECO:0000313" key="3">
    <source>
        <dbReference type="EMBL" id="GIE97050.1"/>
    </source>
</evidence>
<dbReference type="InterPro" id="IPR036423">
    <property type="entry name" value="SOD-like_Cu/Zn_dom_sf"/>
</dbReference>
<name>A0A919JY61_9ACTN</name>
<dbReference type="GO" id="GO:0006801">
    <property type="term" value="P:superoxide metabolic process"/>
    <property type="evidence" value="ECO:0007669"/>
    <property type="project" value="InterPro"/>
</dbReference>
<feature type="signal peptide" evidence="2">
    <location>
        <begin position="1"/>
        <end position="21"/>
    </location>
</feature>
<accession>A0A919JY61</accession>
<comment type="caution">
    <text evidence="3">The sequence shown here is derived from an EMBL/GenBank/DDBJ whole genome shotgun (WGS) entry which is preliminary data.</text>
</comment>
<feature type="chain" id="PRO_5038031788" description="Superoxide dismutase" evidence="2">
    <location>
        <begin position="22"/>
        <end position="214"/>
    </location>
</feature>
<proteinExistence type="inferred from homology"/>
<sequence>MRIRALALAAPLVLLAGCTNAIESGAPSALVTNASAWTIYRSASPSPTPSAEIPPSTVASGTFLPYRPGAPAITYDPAVVPPGATATLTITDLPYGTEVRLQAGGLIPSRAYGAHLHTKPCTGIPDEAGPHYQHHQDPKPPSVNPIYANPKNEVWLDFTADGTGVGAALSMHGWDFPPSNPPRALILHAEQTQTGPGEAGKAGSRAACLTLPGA</sequence>
<evidence type="ECO:0000313" key="4">
    <source>
        <dbReference type="Proteomes" id="UP000636960"/>
    </source>
</evidence>
<dbReference type="PROSITE" id="PS51257">
    <property type="entry name" value="PROKAR_LIPOPROTEIN"/>
    <property type="match status" value="1"/>
</dbReference>
<dbReference type="Gene3D" id="2.60.40.200">
    <property type="entry name" value="Superoxide dismutase, copper/zinc binding domain"/>
    <property type="match status" value="1"/>
</dbReference>
<dbReference type="SUPFAM" id="SSF49329">
    <property type="entry name" value="Cu,Zn superoxide dismutase-like"/>
    <property type="match status" value="1"/>
</dbReference>
<gene>
    <name evidence="3" type="ORF">Ari01nite_45150</name>
</gene>
<dbReference type="EMBL" id="BOMV01000054">
    <property type="protein sequence ID" value="GIE97050.1"/>
    <property type="molecule type" value="Genomic_DNA"/>
</dbReference>
<reference evidence="3" key="1">
    <citation type="submission" date="2021-01" db="EMBL/GenBank/DDBJ databases">
        <title>Whole genome shotgun sequence of Actinoplanes rishiriensis NBRC 108556.</title>
        <authorList>
            <person name="Komaki H."/>
            <person name="Tamura T."/>
        </authorList>
    </citation>
    <scope>NUCLEOTIDE SEQUENCE</scope>
    <source>
        <strain evidence="3">NBRC 108556</strain>
    </source>
</reference>
<evidence type="ECO:0000256" key="1">
    <source>
        <dbReference type="ARBA" id="ARBA00010457"/>
    </source>
</evidence>
<organism evidence="3 4">
    <name type="scientific">Paractinoplanes rishiriensis</name>
    <dbReference type="NCBI Taxonomy" id="1050105"/>
    <lineage>
        <taxon>Bacteria</taxon>
        <taxon>Bacillati</taxon>
        <taxon>Actinomycetota</taxon>
        <taxon>Actinomycetes</taxon>
        <taxon>Micromonosporales</taxon>
        <taxon>Micromonosporaceae</taxon>
        <taxon>Paractinoplanes</taxon>
    </lineage>
</organism>
<keyword evidence="2" id="KW-0732">Signal</keyword>
<protein>
    <recommendedName>
        <fullName evidence="5">Superoxide dismutase</fullName>
    </recommendedName>
</protein>
<evidence type="ECO:0000256" key="2">
    <source>
        <dbReference type="SAM" id="SignalP"/>
    </source>
</evidence>
<dbReference type="RefSeq" id="WP_203783568.1">
    <property type="nucleotide sequence ID" value="NZ_BOMV01000054.1"/>
</dbReference>
<dbReference type="GO" id="GO:0046872">
    <property type="term" value="F:metal ion binding"/>
    <property type="evidence" value="ECO:0007669"/>
    <property type="project" value="InterPro"/>
</dbReference>
<dbReference type="AlphaFoldDB" id="A0A919JY61"/>
<comment type="similarity">
    <text evidence="1">Belongs to the Cu-Zn superoxide dismutase family.</text>
</comment>